<dbReference type="RefSeq" id="WP_090034843.1">
    <property type="nucleotide sequence ID" value="NZ_BONM01000014.1"/>
</dbReference>
<dbReference type="AlphaFoldDB" id="A0A1I1ATV5"/>
<dbReference type="EMBL" id="FOKA01000021">
    <property type="protein sequence ID" value="SFB39888.1"/>
    <property type="molecule type" value="Genomic_DNA"/>
</dbReference>
<organism evidence="2 3">
    <name type="scientific">Cellulomonas marina</name>
    <dbReference type="NCBI Taxonomy" id="988821"/>
    <lineage>
        <taxon>Bacteria</taxon>
        <taxon>Bacillati</taxon>
        <taxon>Actinomycetota</taxon>
        <taxon>Actinomycetes</taxon>
        <taxon>Micrococcales</taxon>
        <taxon>Cellulomonadaceae</taxon>
        <taxon>Cellulomonas</taxon>
    </lineage>
</organism>
<dbReference type="OrthoDB" id="9803716at2"/>
<proteinExistence type="predicted"/>
<keyword evidence="1" id="KW-0175">Coiled coil</keyword>
<feature type="coiled-coil region" evidence="1">
    <location>
        <begin position="81"/>
        <end position="118"/>
    </location>
</feature>
<sequence length="333" mass="37111">MSALRIEHDELDGTLLHGTARDDGAADTVKALGWRWSGRLSAWFVPRSRARFADRGLIERTAGALREAGHEVDVDVDDTVHERAHLEARQAEHEQQRAERLQERAARHRTVAEQADEAGRALADRIPLGQPILLGHHSQRRAERDRERIERAMRTSIEHDAQARRAEDAARAAAGAAARRHAPVTVANRIQRLEAQIRKTERALDAAGVRTPAQEAWSLRVRAQLERDRADLAYWTTVRGEQIAAGIATDYGPTHVAAGDMVKVRGRWLAVVRANPKTVTVAGLFGNDTTPWHEVQDHHRFDPCKDCGRSVMDTLACPNVKTVCLDCCGEEDH</sequence>
<name>A0A1I1ATV5_9CELL</name>
<dbReference type="InterPro" id="IPR021944">
    <property type="entry name" value="DUF3560"/>
</dbReference>
<dbReference type="STRING" id="988821.SAMN05421867_1219"/>
<keyword evidence="3" id="KW-1185">Reference proteome</keyword>
<dbReference type="Pfam" id="PF12083">
    <property type="entry name" value="DUF3560"/>
    <property type="match status" value="1"/>
</dbReference>
<evidence type="ECO:0000256" key="1">
    <source>
        <dbReference type="SAM" id="Coils"/>
    </source>
</evidence>
<evidence type="ECO:0000313" key="2">
    <source>
        <dbReference type="EMBL" id="SFB39888.1"/>
    </source>
</evidence>
<accession>A0A1I1ATV5</accession>
<protein>
    <recommendedName>
        <fullName evidence="4">DUF3560 domain-containing protein</fullName>
    </recommendedName>
</protein>
<evidence type="ECO:0008006" key="4">
    <source>
        <dbReference type="Google" id="ProtNLM"/>
    </source>
</evidence>
<evidence type="ECO:0000313" key="3">
    <source>
        <dbReference type="Proteomes" id="UP000199012"/>
    </source>
</evidence>
<reference evidence="2 3" key="1">
    <citation type="submission" date="2016-10" db="EMBL/GenBank/DDBJ databases">
        <authorList>
            <person name="de Groot N.N."/>
        </authorList>
    </citation>
    <scope>NUCLEOTIDE SEQUENCE [LARGE SCALE GENOMIC DNA]</scope>
    <source>
        <strain evidence="2 3">CGMCC 4.6945</strain>
    </source>
</reference>
<gene>
    <name evidence="2" type="ORF">SAMN05421867_1219</name>
</gene>
<dbReference type="Proteomes" id="UP000199012">
    <property type="component" value="Unassembled WGS sequence"/>
</dbReference>